<organism evidence="3 4">
    <name type="scientific">Trichoplax adhaerens</name>
    <name type="common">Trichoplax reptans</name>
    <dbReference type="NCBI Taxonomy" id="10228"/>
    <lineage>
        <taxon>Eukaryota</taxon>
        <taxon>Metazoa</taxon>
        <taxon>Placozoa</taxon>
        <taxon>Uniplacotomia</taxon>
        <taxon>Trichoplacea</taxon>
        <taxon>Trichoplacidae</taxon>
        <taxon>Trichoplax</taxon>
    </lineage>
</organism>
<dbReference type="PROSITE" id="PS50003">
    <property type="entry name" value="PH_DOMAIN"/>
    <property type="match status" value="1"/>
</dbReference>
<dbReference type="InParanoid" id="B3S3A3"/>
<dbReference type="EMBL" id="DS985248">
    <property type="protein sequence ID" value="EDV22753.1"/>
    <property type="molecule type" value="Genomic_DNA"/>
</dbReference>
<dbReference type="PANTHER" id="PTHR15126">
    <property type="entry name" value="SH3-BINDING"/>
    <property type="match status" value="1"/>
</dbReference>
<dbReference type="SMART" id="SM00233">
    <property type="entry name" value="PH"/>
    <property type="match status" value="1"/>
</dbReference>
<protein>
    <recommendedName>
        <fullName evidence="2">PH domain-containing protein</fullName>
    </recommendedName>
</protein>
<evidence type="ECO:0000313" key="3">
    <source>
        <dbReference type="EMBL" id="EDV22753.1"/>
    </source>
</evidence>
<keyword evidence="4" id="KW-1185">Reference proteome</keyword>
<dbReference type="SUPFAM" id="SSF55550">
    <property type="entry name" value="SH2 domain"/>
    <property type="match status" value="1"/>
</dbReference>
<dbReference type="InterPro" id="IPR011993">
    <property type="entry name" value="PH-like_dom_sf"/>
</dbReference>
<dbReference type="Proteomes" id="UP000009022">
    <property type="component" value="Unassembled WGS sequence"/>
</dbReference>
<dbReference type="PhylomeDB" id="B3S3A3"/>
<reference evidence="3 4" key="1">
    <citation type="journal article" date="2008" name="Nature">
        <title>The Trichoplax genome and the nature of placozoans.</title>
        <authorList>
            <person name="Srivastava M."/>
            <person name="Begovic E."/>
            <person name="Chapman J."/>
            <person name="Putnam N.H."/>
            <person name="Hellsten U."/>
            <person name="Kawashima T."/>
            <person name="Kuo A."/>
            <person name="Mitros T."/>
            <person name="Salamov A."/>
            <person name="Carpenter M.L."/>
            <person name="Signorovitch A.Y."/>
            <person name="Moreno M.A."/>
            <person name="Kamm K."/>
            <person name="Grimwood J."/>
            <person name="Schmutz J."/>
            <person name="Shapiro H."/>
            <person name="Grigoriev I.V."/>
            <person name="Buss L.W."/>
            <person name="Schierwater B."/>
            <person name="Dellaporta S.L."/>
            <person name="Rokhsar D.S."/>
        </authorList>
    </citation>
    <scope>NUCLEOTIDE SEQUENCE [LARGE SCALE GENOMIC DNA]</scope>
    <source>
        <strain evidence="3 4">Grell-BS-1999</strain>
    </source>
</reference>
<evidence type="ECO:0000256" key="1">
    <source>
        <dbReference type="SAM" id="MobiDB-lite"/>
    </source>
</evidence>
<dbReference type="PANTHER" id="PTHR15126:SF4">
    <property type="entry name" value="SH3 DOMAIN-BINDING PROTEIN 2"/>
    <property type="match status" value="1"/>
</dbReference>
<feature type="domain" description="PH" evidence="2">
    <location>
        <begin position="39"/>
        <end position="137"/>
    </location>
</feature>
<dbReference type="InterPro" id="IPR036860">
    <property type="entry name" value="SH2_dom_sf"/>
</dbReference>
<evidence type="ECO:0000259" key="2">
    <source>
        <dbReference type="PROSITE" id="PS50003"/>
    </source>
</evidence>
<accession>B3S3A3</accession>
<dbReference type="InterPro" id="IPR035848">
    <property type="entry name" value="SH3BP2"/>
</dbReference>
<name>B3S3A3_TRIAD</name>
<gene>
    <name evidence="3" type="ORF">TRIADDRAFT_58648</name>
</gene>
<feature type="region of interest" description="Disordered" evidence="1">
    <location>
        <begin position="1"/>
        <end position="22"/>
    </location>
</feature>
<dbReference type="CDD" id="cd13308">
    <property type="entry name" value="PH_3BP2"/>
    <property type="match status" value="1"/>
</dbReference>
<sequence length="321" mass="38022">MAFCSHSRYSFESDGNKPANQDNLATQDASVQHLMSYYQCRHYGWIKKQGGNHKNWKTRFMILCQGCLYYYENEQSVKPKGHVVLNNYRACPAPEMRKMPWVFKLLHLHPCMRTYYVSCKNRDEMLRWIEMIGKDIEVYCSSDDWGHGYEKYDEESNPENQRRNYFQESEIPVNINDNPPTATESSDMINFNYDQQIDGIIKSKDFFHEYQVAHPSSLKPWQTELSQTSQIDKLHYLPKSTFIGKADVSQALRLLYHQPFQEGLYLIREGKTSINTTMQNMDKGWTLDRSCWFERLDQLIRYYHHNSLPNCLCKLTRAYSS</sequence>
<dbReference type="Pfam" id="PF00169">
    <property type="entry name" value="PH"/>
    <property type="match status" value="1"/>
</dbReference>
<dbReference type="RefSeq" id="XP_002114619.1">
    <property type="nucleotide sequence ID" value="XM_002114583.1"/>
</dbReference>
<dbReference type="AlphaFoldDB" id="B3S3A3"/>
<dbReference type="CTD" id="6756015"/>
<dbReference type="OrthoDB" id="185175at2759"/>
<dbReference type="FunFam" id="2.30.29.30:FF:000286">
    <property type="entry name" value="PH-protein kinase domain containing protein"/>
    <property type="match status" value="1"/>
</dbReference>
<dbReference type="SUPFAM" id="SSF50729">
    <property type="entry name" value="PH domain-like"/>
    <property type="match status" value="1"/>
</dbReference>
<proteinExistence type="predicted"/>
<evidence type="ECO:0000313" key="4">
    <source>
        <dbReference type="Proteomes" id="UP000009022"/>
    </source>
</evidence>
<dbReference type="HOGENOM" id="CLU_866957_0_0_1"/>
<dbReference type="KEGG" id="tad:TRIADDRAFT_58648"/>
<dbReference type="GeneID" id="6756015"/>
<dbReference type="GO" id="GO:0007165">
    <property type="term" value="P:signal transduction"/>
    <property type="evidence" value="ECO:0007669"/>
    <property type="project" value="InterPro"/>
</dbReference>
<dbReference type="InterPro" id="IPR001849">
    <property type="entry name" value="PH_domain"/>
</dbReference>
<dbReference type="Gene3D" id="2.30.29.30">
    <property type="entry name" value="Pleckstrin-homology domain (PH domain)/Phosphotyrosine-binding domain (PTB)"/>
    <property type="match status" value="1"/>
</dbReference>